<gene>
    <name evidence="2" type="ORF">SAMD00023353_0501160</name>
</gene>
<accession>A0A1S7UKE9</accession>
<evidence type="ECO:0000313" key="3">
    <source>
        <dbReference type="Proteomes" id="UP000054516"/>
    </source>
</evidence>
<feature type="compositionally biased region" description="Basic and acidic residues" evidence="1">
    <location>
        <begin position="14"/>
        <end position="26"/>
    </location>
</feature>
<name>A0A1S7UKE9_ROSNE</name>
<organism evidence="2">
    <name type="scientific">Rosellinia necatrix</name>
    <name type="common">White root-rot fungus</name>
    <dbReference type="NCBI Taxonomy" id="77044"/>
    <lineage>
        <taxon>Eukaryota</taxon>
        <taxon>Fungi</taxon>
        <taxon>Dikarya</taxon>
        <taxon>Ascomycota</taxon>
        <taxon>Pezizomycotina</taxon>
        <taxon>Sordariomycetes</taxon>
        <taxon>Xylariomycetidae</taxon>
        <taxon>Xylariales</taxon>
        <taxon>Xylariaceae</taxon>
        <taxon>Rosellinia</taxon>
    </lineage>
</organism>
<dbReference type="OMA" id="DYNNDER"/>
<proteinExistence type="predicted"/>
<dbReference type="OrthoDB" id="5030973at2759"/>
<evidence type="ECO:0000256" key="1">
    <source>
        <dbReference type="SAM" id="MobiDB-lite"/>
    </source>
</evidence>
<protein>
    <submittedName>
        <fullName evidence="2">Uncharacterized protein</fullName>
    </submittedName>
</protein>
<keyword evidence="3" id="KW-1185">Reference proteome</keyword>
<dbReference type="Proteomes" id="UP000054516">
    <property type="component" value="Unassembled WGS sequence"/>
</dbReference>
<feature type="region of interest" description="Disordered" evidence="1">
    <location>
        <begin position="1"/>
        <end position="26"/>
    </location>
</feature>
<reference evidence="2" key="1">
    <citation type="submission" date="2016-03" db="EMBL/GenBank/DDBJ databases">
        <title>Draft genome sequence of Rosellinia necatrix.</title>
        <authorList>
            <person name="Kanematsu S."/>
        </authorList>
    </citation>
    <scope>NUCLEOTIDE SEQUENCE [LARGE SCALE GENOMIC DNA]</scope>
    <source>
        <strain evidence="2">W97</strain>
    </source>
</reference>
<dbReference type="AlphaFoldDB" id="A0A1S7UKE9"/>
<evidence type="ECO:0000313" key="2">
    <source>
        <dbReference type="EMBL" id="GAP83723.1"/>
    </source>
</evidence>
<dbReference type="EMBL" id="DF977450">
    <property type="protein sequence ID" value="GAP83723.1"/>
    <property type="molecule type" value="Genomic_DNA"/>
</dbReference>
<sequence length="301" mass="34180">MTALRIPILATPRNDGEGKTQNRDPSQIHRRDILNREDAYFHTNIEMTVCIHGVWDKKNNDVTPATFIVLTCEVTSLHEFKTRKLKLEVDFDNVEASTSSADGQRRASNMSIVSRGPHVISRYNKTKVSMRRERGLDGEIGADVIVKPGINLHQLSSQEWEAQYFEEAKSGVRHASSTDHRYTKVWWIFTQNRKSRTGIAPGFQIAMLLRRETDEPFKGNVAITEFDAGWRHKGAAAWHDFFSKQDPEAEKDDIIDAINFDPTAESIRPGWLKGVDADQLGDLETEAGIDKQYARVWGVDL</sequence>